<dbReference type="PANTHER" id="PTHR21596">
    <property type="entry name" value="RIBONUCLEASE P SUBUNIT P38"/>
    <property type="match status" value="1"/>
</dbReference>
<dbReference type="EMBL" id="JASCZI010060540">
    <property type="protein sequence ID" value="MED6133661.1"/>
    <property type="molecule type" value="Genomic_DNA"/>
</dbReference>
<dbReference type="Gene3D" id="3.30.70.2890">
    <property type="entry name" value="XS domain"/>
    <property type="match status" value="1"/>
</dbReference>
<dbReference type="Pfam" id="PF03468">
    <property type="entry name" value="XS"/>
    <property type="match status" value="1"/>
</dbReference>
<keyword evidence="4" id="KW-1185">Reference proteome</keyword>
<feature type="domain" description="XS" evidence="2">
    <location>
        <begin position="31"/>
        <end position="139"/>
    </location>
</feature>
<evidence type="ECO:0000313" key="4">
    <source>
        <dbReference type="Proteomes" id="UP001341840"/>
    </source>
</evidence>
<dbReference type="InterPro" id="IPR005380">
    <property type="entry name" value="XS_domain"/>
</dbReference>
<reference evidence="3 4" key="1">
    <citation type="journal article" date="2023" name="Plants (Basel)">
        <title>Bridging the Gap: Combining Genomics and Transcriptomics Approaches to Understand Stylosanthes scabra, an Orphan Legume from the Brazilian Caatinga.</title>
        <authorList>
            <person name="Ferreira-Neto J.R.C."/>
            <person name="da Silva M.D."/>
            <person name="Binneck E."/>
            <person name="de Melo N.F."/>
            <person name="da Silva R.H."/>
            <person name="de Melo A.L.T.M."/>
            <person name="Pandolfi V."/>
            <person name="Bustamante F.O."/>
            <person name="Brasileiro-Vidal A.C."/>
            <person name="Benko-Iseppon A.M."/>
        </authorList>
    </citation>
    <scope>NUCLEOTIDE SEQUENCE [LARGE SCALE GENOMIC DNA]</scope>
    <source>
        <tissue evidence="3">Leaves</tissue>
    </source>
</reference>
<dbReference type="InterPro" id="IPR038588">
    <property type="entry name" value="XS_domain_sf"/>
</dbReference>
<feature type="region of interest" description="Disordered" evidence="1">
    <location>
        <begin position="1"/>
        <end position="20"/>
    </location>
</feature>
<sequence>MSTATKNMKLKMKAEPQSPPNITDIAEEQPLMCPLIGVLANIPLQWNNNKGCFVGPSGVVLKEQLSKRGGFRPLKVEVLCCGQRGHSGFALVFFDLLEQATMFEKSFQNGFGKREWNNALVCPSNKFLYGWIAGEDDYRFEGIVGHHLRKITGLNLKGVFDDMKEEEEAAAAAAVSNPKRKLHSSEGDEFSFLIDDLLKQKDEVVQRYHQDMGEAHDSAQKHLENIISQREDVRVLLKQEIEMRNTALIENASLEQRKADDNLVLLLEKHKKQKEELHRGILDFQKGIEKKHRLELEMEQMKGALKVMKHMGDADVDGDDEEMVAEIESIQEGLKEKEEEYKYKYNRLEAMSRCIKSSDGEHDCKPFIHVTNRMCFEDKEVNKCLEDPTWNPFFQC</sequence>
<protein>
    <recommendedName>
        <fullName evidence="2">XS domain-containing protein</fullName>
    </recommendedName>
</protein>
<comment type="caution">
    <text evidence="3">The sequence shown here is derived from an EMBL/GenBank/DDBJ whole genome shotgun (WGS) entry which is preliminary data.</text>
</comment>
<evidence type="ECO:0000313" key="3">
    <source>
        <dbReference type="EMBL" id="MED6133661.1"/>
    </source>
</evidence>
<dbReference type="Proteomes" id="UP001341840">
    <property type="component" value="Unassembled WGS sequence"/>
</dbReference>
<gene>
    <name evidence="3" type="ORF">PIB30_030179</name>
</gene>
<name>A0ABU6SBS7_9FABA</name>
<proteinExistence type="predicted"/>
<organism evidence="3 4">
    <name type="scientific">Stylosanthes scabra</name>
    <dbReference type="NCBI Taxonomy" id="79078"/>
    <lineage>
        <taxon>Eukaryota</taxon>
        <taxon>Viridiplantae</taxon>
        <taxon>Streptophyta</taxon>
        <taxon>Embryophyta</taxon>
        <taxon>Tracheophyta</taxon>
        <taxon>Spermatophyta</taxon>
        <taxon>Magnoliopsida</taxon>
        <taxon>eudicotyledons</taxon>
        <taxon>Gunneridae</taxon>
        <taxon>Pentapetalae</taxon>
        <taxon>rosids</taxon>
        <taxon>fabids</taxon>
        <taxon>Fabales</taxon>
        <taxon>Fabaceae</taxon>
        <taxon>Papilionoideae</taxon>
        <taxon>50 kb inversion clade</taxon>
        <taxon>dalbergioids sensu lato</taxon>
        <taxon>Dalbergieae</taxon>
        <taxon>Pterocarpus clade</taxon>
        <taxon>Stylosanthes</taxon>
    </lineage>
</organism>
<evidence type="ECO:0000256" key="1">
    <source>
        <dbReference type="SAM" id="MobiDB-lite"/>
    </source>
</evidence>
<dbReference type="InterPro" id="IPR045177">
    <property type="entry name" value="FDM1-5/IDN2"/>
</dbReference>
<dbReference type="PANTHER" id="PTHR21596:SF23">
    <property type="entry name" value="FACTOR OF DNA METHYLATION 4"/>
    <property type="match status" value="1"/>
</dbReference>
<evidence type="ECO:0000259" key="2">
    <source>
        <dbReference type="Pfam" id="PF03468"/>
    </source>
</evidence>
<accession>A0ABU6SBS7</accession>